<protein>
    <recommendedName>
        <fullName evidence="5">Acyl-CoA dehydrogenase</fullName>
    </recommendedName>
</protein>
<dbReference type="SUPFAM" id="SSF56645">
    <property type="entry name" value="Acyl-CoA dehydrogenase NM domain-like"/>
    <property type="match status" value="1"/>
</dbReference>
<dbReference type="PANTHER" id="PTHR43884:SF12">
    <property type="entry name" value="ISOVALERYL-COA DEHYDROGENASE, MITOCHONDRIAL-RELATED"/>
    <property type="match status" value="1"/>
</dbReference>
<dbReference type="InterPro" id="IPR013786">
    <property type="entry name" value="AcylCoA_DH/ox_N"/>
</dbReference>
<evidence type="ECO:0000313" key="4">
    <source>
        <dbReference type="Proteomes" id="UP001161409"/>
    </source>
</evidence>
<dbReference type="InterPro" id="IPR037069">
    <property type="entry name" value="AcylCoA_DH/ox_N_sf"/>
</dbReference>
<dbReference type="Gene3D" id="2.40.110.10">
    <property type="entry name" value="Butyryl-CoA Dehydrogenase, subunit A, domain 2"/>
    <property type="match status" value="1"/>
</dbReference>
<dbReference type="PANTHER" id="PTHR43884">
    <property type="entry name" value="ACYL-COA DEHYDROGENASE"/>
    <property type="match status" value="1"/>
</dbReference>
<keyword evidence="4" id="KW-1185">Reference proteome</keyword>
<gene>
    <name evidence="3" type="ORF">GCM10007924_07790</name>
</gene>
<name>A0ABQ5U151_9PROT</name>
<reference evidence="3" key="2">
    <citation type="submission" date="2023-01" db="EMBL/GenBank/DDBJ databases">
        <title>Draft genome sequence of Sneathiella chinensis strain NBRC 103408.</title>
        <authorList>
            <person name="Sun Q."/>
            <person name="Mori K."/>
        </authorList>
    </citation>
    <scope>NUCLEOTIDE SEQUENCE</scope>
    <source>
        <strain evidence="3">NBRC 103408</strain>
    </source>
</reference>
<accession>A0ABQ5U151</accession>
<sequence length="371" mass="39339">MPEAEHPQHPLLEQVAAFAATHIAPYRTDLITSPTFPPNLWTAFGESGFAGLSLAPEFGGAGADYQTLSKAGGLLNRRGGVPGVTMTFMAHWIMTKLHFSETPPLEQARTLLPKFVAGTSTVSVAISEPGAGAHPKLMKATARQDGDDFILNGEKAFLTNGPLADHFLVVAMTDLVDGIKQFSAFLVPAETAGLRRTDGVKIDFLHPCQHGGIVLEDVRVPASALIGKKGTALNDISLRMRAIEDAVGAASHVGSLAKLLTEIAPEAPEDQAARIGTLAVQEQALSVLAAHLARQADDPALDIHRLMELQLGFRHQLTAALADLGNLLEQVEGPLPDGTNLHMRDVKKISGIAASAREARLAKIGKRLQSA</sequence>
<dbReference type="Pfam" id="PF02771">
    <property type="entry name" value="Acyl-CoA_dh_N"/>
    <property type="match status" value="1"/>
</dbReference>
<evidence type="ECO:0000259" key="2">
    <source>
        <dbReference type="Pfam" id="PF02771"/>
    </source>
</evidence>
<evidence type="ECO:0008006" key="5">
    <source>
        <dbReference type="Google" id="ProtNLM"/>
    </source>
</evidence>
<feature type="domain" description="Acyl-CoA oxidase/dehydrogenase middle" evidence="1">
    <location>
        <begin position="124"/>
        <end position="198"/>
    </location>
</feature>
<dbReference type="Gene3D" id="1.10.540.10">
    <property type="entry name" value="Acyl-CoA dehydrogenase/oxidase, N-terminal domain"/>
    <property type="match status" value="1"/>
</dbReference>
<feature type="domain" description="Acyl-CoA dehydrogenase/oxidase N-terminal" evidence="2">
    <location>
        <begin position="8"/>
        <end position="118"/>
    </location>
</feature>
<dbReference type="InterPro" id="IPR006091">
    <property type="entry name" value="Acyl-CoA_Oxase/DH_mid-dom"/>
</dbReference>
<evidence type="ECO:0000313" key="3">
    <source>
        <dbReference type="EMBL" id="GLQ05558.1"/>
    </source>
</evidence>
<reference evidence="3" key="1">
    <citation type="journal article" date="2014" name="Int. J. Syst. Evol. Microbiol.">
        <title>Complete genome of a new Firmicutes species belonging to the dominant human colonic microbiota ('Ruminococcus bicirculans') reveals two chromosomes and a selective capacity to utilize plant glucans.</title>
        <authorList>
            <consortium name="NISC Comparative Sequencing Program"/>
            <person name="Wegmann U."/>
            <person name="Louis P."/>
            <person name="Goesmann A."/>
            <person name="Henrissat B."/>
            <person name="Duncan S.H."/>
            <person name="Flint H.J."/>
        </authorList>
    </citation>
    <scope>NUCLEOTIDE SEQUENCE</scope>
    <source>
        <strain evidence="3">NBRC 103408</strain>
    </source>
</reference>
<dbReference type="Pfam" id="PF02770">
    <property type="entry name" value="Acyl-CoA_dh_M"/>
    <property type="match status" value="1"/>
</dbReference>
<dbReference type="EMBL" id="BSNF01000001">
    <property type="protein sequence ID" value="GLQ05558.1"/>
    <property type="molecule type" value="Genomic_DNA"/>
</dbReference>
<dbReference type="InterPro" id="IPR046373">
    <property type="entry name" value="Acyl-CoA_Oxase/DH_mid-dom_sf"/>
</dbReference>
<dbReference type="RefSeq" id="WP_169559548.1">
    <property type="nucleotide sequence ID" value="NZ_BSNF01000001.1"/>
</dbReference>
<organism evidence="3 4">
    <name type="scientific">Sneathiella chinensis</name>
    <dbReference type="NCBI Taxonomy" id="349750"/>
    <lineage>
        <taxon>Bacteria</taxon>
        <taxon>Pseudomonadati</taxon>
        <taxon>Pseudomonadota</taxon>
        <taxon>Alphaproteobacteria</taxon>
        <taxon>Sneathiellales</taxon>
        <taxon>Sneathiellaceae</taxon>
        <taxon>Sneathiella</taxon>
    </lineage>
</organism>
<proteinExistence type="predicted"/>
<dbReference type="InterPro" id="IPR009100">
    <property type="entry name" value="AcylCoA_DH/oxidase_NM_dom_sf"/>
</dbReference>
<evidence type="ECO:0000259" key="1">
    <source>
        <dbReference type="Pfam" id="PF02770"/>
    </source>
</evidence>
<dbReference type="Proteomes" id="UP001161409">
    <property type="component" value="Unassembled WGS sequence"/>
</dbReference>
<comment type="caution">
    <text evidence="3">The sequence shown here is derived from an EMBL/GenBank/DDBJ whole genome shotgun (WGS) entry which is preliminary data.</text>
</comment>